<evidence type="ECO:0000256" key="1">
    <source>
        <dbReference type="SAM" id="MobiDB-lite"/>
    </source>
</evidence>
<dbReference type="PATRIC" id="fig|1121877.4.peg.3192"/>
<dbReference type="eggNOG" id="ENOG502ZBBH">
    <property type="taxonomic scope" value="Bacteria"/>
</dbReference>
<feature type="transmembrane region" description="Helical" evidence="2">
    <location>
        <begin position="33"/>
        <end position="52"/>
    </location>
</feature>
<feature type="region of interest" description="Disordered" evidence="1">
    <location>
        <begin position="384"/>
        <end position="410"/>
    </location>
</feature>
<feature type="transmembrane region" description="Helical" evidence="2">
    <location>
        <begin position="162"/>
        <end position="186"/>
    </location>
</feature>
<proteinExistence type="predicted"/>
<evidence type="ECO:0000256" key="2">
    <source>
        <dbReference type="SAM" id="Phobius"/>
    </source>
</evidence>
<comment type="caution">
    <text evidence="3">The sequence shown here is derived from an EMBL/GenBank/DDBJ whole genome shotgun (WGS) entry which is preliminary data.</text>
</comment>
<dbReference type="AlphaFoldDB" id="A0A0D8FQ51"/>
<dbReference type="STRING" id="1121877.FEAC_28350"/>
<feature type="transmembrane region" description="Helical" evidence="2">
    <location>
        <begin position="105"/>
        <end position="127"/>
    </location>
</feature>
<name>A0A0D8FQ51_9ACTN</name>
<reference evidence="3 4" key="1">
    <citation type="submission" date="2015-01" db="EMBL/GenBank/DDBJ databases">
        <title>Draft genome of the acidophilic iron oxidizer Ferrimicrobium acidiphilum strain T23.</title>
        <authorList>
            <person name="Poehlein A."/>
            <person name="Eisen S."/>
            <person name="Schloemann M."/>
            <person name="Johnson B.D."/>
            <person name="Daniel R."/>
            <person name="Muehling M."/>
        </authorList>
    </citation>
    <scope>NUCLEOTIDE SEQUENCE [LARGE SCALE GENOMIC DNA]</scope>
    <source>
        <strain evidence="3 4">T23</strain>
    </source>
</reference>
<dbReference type="EMBL" id="JXUW01000042">
    <property type="protein sequence ID" value="KJE75425.1"/>
    <property type="molecule type" value="Genomic_DNA"/>
</dbReference>
<feature type="transmembrane region" description="Helical" evidence="2">
    <location>
        <begin position="134"/>
        <end position="156"/>
    </location>
</feature>
<accession>A0A0D8FQ51</accession>
<keyword evidence="2" id="KW-0472">Membrane</keyword>
<evidence type="ECO:0000313" key="4">
    <source>
        <dbReference type="Proteomes" id="UP000032336"/>
    </source>
</evidence>
<gene>
    <name evidence="3" type="ORF">FEAC_28350</name>
</gene>
<evidence type="ECO:0000313" key="3">
    <source>
        <dbReference type="EMBL" id="KJE75425.1"/>
    </source>
</evidence>
<keyword evidence="2" id="KW-1133">Transmembrane helix</keyword>
<dbReference type="Proteomes" id="UP000032336">
    <property type="component" value="Unassembled WGS sequence"/>
</dbReference>
<protein>
    <submittedName>
        <fullName evidence="3">Uncharacterized protein</fullName>
    </submittedName>
</protein>
<sequence length="410" mass="45719">MNPCLGTPRRPKLALIGSGPLSINRRQRARHRLLGPVRILLAAVGGIIYLVLSLNVIRSLLVPRIDRSNLLRLVIGTLTTPGQLARKRITNYEIRDRLLAYEGPVSLLLLLGVWVMGYILSLGLLMFPVVHNPFAALGQAGSSLVTLGIVSTPAGWTQVIDILAGLTGLFIVALQIAYLPTLYGAYNRRETEVTMLVARAGEPVWGPEILARAELMSLMDELPDFYRQWERWAADVQESHASYPALMLFRSPSAYSSWVVALLAVCDSAALFHAVAPESTPIEARLALRMGYLCFRRLSSALGYEVNDDPGPMDPVLLTRSEFDRGFDRLVAADFPMARDKEEAWVHFRAWRVNYEEAAYFLARRTDAVPAPWSGSRLSGQTHVPFRHLKNRTPEDPDGNSRTPYYPEDN</sequence>
<organism evidence="3 4">
    <name type="scientific">Ferrimicrobium acidiphilum DSM 19497</name>
    <dbReference type="NCBI Taxonomy" id="1121877"/>
    <lineage>
        <taxon>Bacteria</taxon>
        <taxon>Bacillati</taxon>
        <taxon>Actinomycetota</taxon>
        <taxon>Acidimicrobiia</taxon>
        <taxon>Acidimicrobiales</taxon>
        <taxon>Acidimicrobiaceae</taxon>
        <taxon>Ferrimicrobium</taxon>
    </lineage>
</organism>
<keyword evidence="2" id="KW-0812">Transmembrane</keyword>
<keyword evidence="4" id="KW-1185">Reference proteome</keyword>